<comment type="subcellular location">
    <subcellularLocation>
        <location evidence="2">Cell membrane</location>
        <topology evidence="2">Lipid-anchor</topology>
        <topology evidence="2">GPI-anchor</topology>
    </subcellularLocation>
</comment>
<sequence>MWMRPNQFGPMALLLLSLATKHATANLANGVNRREYGALCVFVSMAGSAVEVPEVPQLKSEDYKLIQALNLSTAPDDWQNMFYTDASKGKTHLTPTEAGKATAGYADYWGDWLEAAKDLAAKPLAGKLATLKAAELTGVQKQLASIKMQQIAARALALKTAFPKLSSTAAALTSETALNKIKKAAFGSDQLTAKTATSDAAFGGDTGSESRATVCEAATGAKKATSATAALACLCLKPTGGGENPPTNGACTKKSTGTNGWRAGTSKAPDTDIQELTQTCPMTTTHPIRSQDVKRALAALNALIHSDNTDGYLGAKISGTCDGSSGNGICVKFTGYNAAGSTAFAKLPWVGELQQLAKDLEERETKKALADHLNSLINLEATAAEEAIKLSGAEAKLNGPLPAGLPTKVPPITTVTCEVHNKSKTKCLEAQCKWGGKKDDDGPCQASDKQVSEQTKQGGRDTTTGGEAKKEEKCTGKDEKTCGGTQGCKWDGKECKDFSLLVNNKISIIVSVSVSLVAF</sequence>
<dbReference type="Gene3D" id="3.30.1680.40">
    <property type="match status" value="1"/>
</dbReference>
<evidence type="ECO:0000256" key="9">
    <source>
        <dbReference type="SAM" id="MobiDB-lite"/>
    </source>
</evidence>
<dbReference type="InterPro" id="IPR025932">
    <property type="entry name" value="Trypano_VSG_B_N_dom"/>
</dbReference>
<comment type="function">
    <text evidence="1">VSG forms a coat on the surface of the parasite. The trypanosome evades the immune response of the host by expressing a series of antigenically distinct VSGs from an estimated 1000 VSG genes.</text>
</comment>
<reference evidence="13" key="1">
    <citation type="submission" date="2016-08" db="EMBL/GenBank/DDBJ databases">
        <title>VSG repertoire of Trypanosoma brucei EATRO 1125.</title>
        <authorList>
            <person name="Cross G.A."/>
        </authorList>
    </citation>
    <scope>NUCLEOTIDE SEQUENCE</scope>
    <source>
        <strain evidence="13">EATRO 1125</strain>
    </source>
</reference>
<dbReference type="GO" id="GO:0005886">
    <property type="term" value="C:plasma membrane"/>
    <property type="evidence" value="ECO:0007669"/>
    <property type="project" value="UniProtKB-SubCell"/>
</dbReference>
<evidence type="ECO:0000256" key="7">
    <source>
        <dbReference type="ARBA" id="ARBA00023180"/>
    </source>
</evidence>
<dbReference type="FunFam" id="3.30.1680.40:FF:000002">
    <property type="entry name" value="Variant surface glycoprotein (VSG), putative"/>
    <property type="match status" value="1"/>
</dbReference>
<dbReference type="VEuPathDB" id="TriTrypDB:Tb427_000290800"/>
<feature type="domain" description="Trypanosome variant surface glycoprotein B-type N-terminal" evidence="12">
    <location>
        <begin position="15"/>
        <end position="377"/>
    </location>
</feature>
<feature type="compositionally biased region" description="Polar residues" evidence="9">
    <location>
        <begin position="447"/>
        <end position="465"/>
    </location>
</feature>
<evidence type="ECO:0000256" key="6">
    <source>
        <dbReference type="ARBA" id="ARBA00023136"/>
    </source>
</evidence>
<feature type="region of interest" description="Disordered" evidence="9">
    <location>
        <begin position="245"/>
        <end position="268"/>
    </location>
</feature>
<dbReference type="VEuPathDB" id="TriTrypDB:Tb11.v5.0974"/>
<evidence type="ECO:0000256" key="8">
    <source>
        <dbReference type="ARBA" id="ARBA00023288"/>
    </source>
</evidence>
<evidence type="ECO:0000259" key="11">
    <source>
        <dbReference type="Pfam" id="PF10659"/>
    </source>
</evidence>
<name>A0A1J0R9B5_9TRYP</name>
<feature type="signal peptide" evidence="10">
    <location>
        <begin position="1"/>
        <end position="25"/>
    </location>
</feature>
<dbReference type="AlphaFoldDB" id="A0A1J0R9B5"/>
<keyword evidence="6" id="KW-0472">Membrane</keyword>
<feature type="domain" description="Trypanosome variant surface glycoprotein C-terminal" evidence="11">
    <location>
        <begin position="417"/>
        <end position="517"/>
    </location>
</feature>
<keyword evidence="4" id="KW-0336">GPI-anchor</keyword>
<dbReference type="Pfam" id="PF10659">
    <property type="entry name" value="Trypan_glycop_C"/>
    <property type="match status" value="1"/>
</dbReference>
<organism evidence="13">
    <name type="scientific">Trypanosoma brucei</name>
    <dbReference type="NCBI Taxonomy" id="5691"/>
    <lineage>
        <taxon>Eukaryota</taxon>
        <taxon>Discoba</taxon>
        <taxon>Euglenozoa</taxon>
        <taxon>Kinetoplastea</taxon>
        <taxon>Metakinetoplastina</taxon>
        <taxon>Trypanosomatida</taxon>
        <taxon>Trypanosomatidae</taxon>
        <taxon>Trypanosoma</taxon>
    </lineage>
</organism>
<dbReference type="EMBL" id="KX700545">
    <property type="protein sequence ID" value="APD74501.1"/>
    <property type="molecule type" value="Genomic_DNA"/>
</dbReference>
<keyword evidence="3" id="KW-1003">Cell membrane</keyword>
<proteinExistence type="predicted"/>
<keyword evidence="5 10" id="KW-0732">Signal</keyword>
<evidence type="ECO:0000256" key="2">
    <source>
        <dbReference type="ARBA" id="ARBA00004609"/>
    </source>
</evidence>
<evidence type="ECO:0000256" key="4">
    <source>
        <dbReference type="ARBA" id="ARBA00022622"/>
    </source>
</evidence>
<dbReference type="VEuPathDB" id="TriTrypDB:Tb1125.Tb11.v5.0974"/>
<evidence type="ECO:0000256" key="1">
    <source>
        <dbReference type="ARBA" id="ARBA00002523"/>
    </source>
</evidence>
<evidence type="ECO:0000259" key="12">
    <source>
        <dbReference type="Pfam" id="PF13206"/>
    </source>
</evidence>
<dbReference type="Pfam" id="PF13206">
    <property type="entry name" value="VSG_B"/>
    <property type="match status" value="1"/>
</dbReference>
<dbReference type="InterPro" id="IPR019609">
    <property type="entry name" value="Variant_surf_glycoprt_trypan_C"/>
</dbReference>
<feature type="region of interest" description="Disordered" evidence="9">
    <location>
        <begin position="435"/>
        <end position="469"/>
    </location>
</feature>
<accession>A0A1J0R9B5</accession>
<evidence type="ECO:0000256" key="3">
    <source>
        <dbReference type="ARBA" id="ARBA00022475"/>
    </source>
</evidence>
<dbReference type="GO" id="GO:0098552">
    <property type="term" value="C:side of membrane"/>
    <property type="evidence" value="ECO:0007669"/>
    <property type="project" value="UniProtKB-KW"/>
</dbReference>
<protein>
    <submittedName>
        <fullName evidence="13">Variant surface glycoprotein 1125.3143</fullName>
    </submittedName>
</protein>
<keyword evidence="7" id="KW-0325">Glycoprotein</keyword>
<evidence type="ECO:0000256" key="5">
    <source>
        <dbReference type="ARBA" id="ARBA00022729"/>
    </source>
</evidence>
<keyword evidence="8" id="KW-0449">Lipoprotein</keyword>
<feature type="chain" id="PRO_5012814180" evidence="10">
    <location>
        <begin position="26"/>
        <end position="519"/>
    </location>
</feature>
<evidence type="ECO:0000313" key="13">
    <source>
        <dbReference type="EMBL" id="APD74501.1"/>
    </source>
</evidence>
<dbReference type="VEuPathDB" id="TriTrypDB:Tb427_000290700"/>
<evidence type="ECO:0000256" key="10">
    <source>
        <dbReference type="SAM" id="SignalP"/>
    </source>
</evidence>